<dbReference type="SUPFAM" id="SSF49299">
    <property type="entry name" value="PKD domain"/>
    <property type="match status" value="1"/>
</dbReference>
<dbReference type="PROSITE" id="PS51841">
    <property type="entry name" value="LTD"/>
    <property type="match status" value="2"/>
</dbReference>
<dbReference type="InterPro" id="IPR036415">
    <property type="entry name" value="Lamin_tail_dom_sf"/>
</dbReference>
<feature type="domain" description="LTD" evidence="4">
    <location>
        <begin position="195"/>
        <end position="432"/>
    </location>
</feature>
<gene>
    <name evidence="5" type="ORF">COX44_01855</name>
</gene>
<dbReference type="SUPFAM" id="SSF74853">
    <property type="entry name" value="Lamin A/C globular tail domain"/>
    <property type="match status" value="2"/>
</dbReference>
<keyword evidence="2" id="KW-0472">Membrane</keyword>
<dbReference type="InterPro" id="IPR000601">
    <property type="entry name" value="PKD_dom"/>
</dbReference>
<evidence type="ECO:0000259" key="3">
    <source>
        <dbReference type="PROSITE" id="PS50093"/>
    </source>
</evidence>
<dbReference type="InterPro" id="IPR001322">
    <property type="entry name" value="Lamin_tail_dom"/>
</dbReference>
<dbReference type="Gene3D" id="2.60.40.10">
    <property type="entry name" value="Immunoglobulins"/>
    <property type="match status" value="1"/>
</dbReference>
<feature type="domain" description="PKD" evidence="3">
    <location>
        <begin position="351"/>
        <end position="431"/>
    </location>
</feature>
<keyword evidence="2" id="KW-1133">Transmembrane helix</keyword>
<protein>
    <recommendedName>
        <fullName evidence="7">PKD domain-containing protein</fullName>
    </recommendedName>
</protein>
<accession>A0A2G9YCX2</accession>
<feature type="compositionally biased region" description="Polar residues" evidence="1">
    <location>
        <begin position="310"/>
        <end position="327"/>
    </location>
</feature>
<evidence type="ECO:0000256" key="2">
    <source>
        <dbReference type="SAM" id="Phobius"/>
    </source>
</evidence>
<evidence type="ECO:0000313" key="6">
    <source>
        <dbReference type="Proteomes" id="UP000231480"/>
    </source>
</evidence>
<feature type="domain" description="LTD" evidence="4">
    <location>
        <begin position="23"/>
        <end position="141"/>
    </location>
</feature>
<feature type="compositionally biased region" description="Low complexity" evidence="1">
    <location>
        <begin position="182"/>
        <end position="193"/>
    </location>
</feature>
<dbReference type="Proteomes" id="UP000231480">
    <property type="component" value="Unassembled WGS sequence"/>
</dbReference>
<feature type="region of interest" description="Disordered" evidence="1">
    <location>
        <begin position="310"/>
        <end position="355"/>
    </location>
</feature>
<evidence type="ECO:0000313" key="5">
    <source>
        <dbReference type="EMBL" id="PIP17085.1"/>
    </source>
</evidence>
<name>A0A2G9YCX2_9BACT</name>
<dbReference type="Pfam" id="PF18911">
    <property type="entry name" value="PKD_4"/>
    <property type="match status" value="1"/>
</dbReference>
<dbReference type="PROSITE" id="PS50093">
    <property type="entry name" value="PKD"/>
    <property type="match status" value="1"/>
</dbReference>
<organism evidence="5 6">
    <name type="scientific">Candidatus Portnoybacteria bacterium CG23_combo_of_CG06-09_8_20_14_all_37_13</name>
    <dbReference type="NCBI Taxonomy" id="1974819"/>
    <lineage>
        <taxon>Bacteria</taxon>
        <taxon>Candidatus Portnoyibacteriota</taxon>
    </lineage>
</organism>
<dbReference type="InterPro" id="IPR022409">
    <property type="entry name" value="PKD/Chitinase_dom"/>
</dbReference>
<evidence type="ECO:0000259" key="4">
    <source>
        <dbReference type="PROSITE" id="PS51841"/>
    </source>
</evidence>
<evidence type="ECO:0008006" key="7">
    <source>
        <dbReference type="Google" id="ProtNLM"/>
    </source>
</evidence>
<dbReference type="AlphaFoldDB" id="A0A2G9YCX2"/>
<feature type="compositionally biased region" description="Polar residues" evidence="1">
    <location>
        <begin position="169"/>
        <end position="181"/>
    </location>
</feature>
<feature type="transmembrane region" description="Helical" evidence="2">
    <location>
        <begin position="605"/>
        <end position="624"/>
    </location>
</feature>
<proteinExistence type="predicted"/>
<feature type="region of interest" description="Disordered" evidence="1">
    <location>
        <begin position="152"/>
        <end position="200"/>
    </location>
</feature>
<dbReference type="SMART" id="SM00089">
    <property type="entry name" value="PKD"/>
    <property type="match status" value="1"/>
</dbReference>
<reference evidence="5 6" key="1">
    <citation type="submission" date="2017-09" db="EMBL/GenBank/DDBJ databases">
        <title>Depth-based differentiation of microbial function through sediment-hosted aquifers and enrichment of novel symbionts in the deep terrestrial subsurface.</title>
        <authorList>
            <person name="Probst A.J."/>
            <person name="Ladd B."/>
            <person name="Jarett J.K."/>
            <person name="Geller-Mcgrath D.E."/>
            <person name="Sieber C.M."/>
            <person name="Emerson J.B."/>
            <person name="Anantharaman K."/>
            <person name="Thomas B.C."/>
            <person name="Malmstrom R."/>
            <person name="Stieglmeier M."/>
            <person name="Klingl A."/>
            <person name="Woyke T."/>
            <person name="Ryan C.M."/>
            <person name="Banfield J.F."/>
        </authorList>
    </citation>
    <scope>NUCLEOTIDE SEQUENCE [LARGE SCALE GENOMIC DNA]</scope>
    <source>
        <strain evidence="5">CG23_combo_of_CG06-09_8_20_14_all_37_13</strain>
    </source>
</reference>
<sequence>MSKYFLITITFFLLGGLFCLVNFVQAETNHIVISEIQIAGQTVTDEFVELYNPTDQDVVLDNWKLIKKTKSGAESNLVSSSAFQGTILAHGHFLITHKTDYQGSTAADITFSGTSYTIAKDSTVILYNTEKQVVDKVGFGLAVDKEGDVVLNPDTGWSMERKPGGEQGNGQDTDNNFNDFFQQATPNPQNSQTTPPPPLPAPETAGVLINEIAWMGTPTDIYDEWIELFHNASSTISLTDWYLKISDDIIELSGEITDYLILDAGSLNNSGEILELYDFENNLIDKTDASAGWLKGDNDTKQTMERVGDTWQTSLNPGGTPGAVNSSGAEEPPAPPITPSGGSGSPTENHPPIAQAGSDQTILTDAEIVFDASQSSDPDNDKLTYFWNFGDGQTSDQEKISYIYKFSGTYIITLIVSDGKLEATDSLTIYVFAAGVVINEFNPKNNWVELYNSSGQIINLENYKLNNFVFPEGSLIGAKQYLVISAVDCANNLKLIYPNNYVAQEIKFEEIKENNSINRISDQEYFWSSILTPGSANFIGRGLINQISENQTQAIIQESEPKTSAQTPIWSALAKSLTMPSQKPITKIALVQTKKPAISDAMGKFLLVLSMAVSTALLLSFLLLKYLHKL</sequence>
<dbReference type="Gene3D" id="2.60.40.1260">
    <property type="entry name" value="Lamin Tail domain"/>
    <property type="match status" value="2"/>
</dbReference>
<evidence type="ECO:0000256" key="1">
    <source>
        <dbReference type="SAM" id="MobiDB-lite"/>
    </source>
</evidence>
<dbReference type="Pfam" id="PF00932">
    <property type="entry name" value="LTD"/>
    <property type="match status" value="2"/>
</dbReference>
<dbReference type="InterPro" id="IPR013783">
    <property type="entry name" value="Ig-like_fold"/>
</dbReference>
<dbReference type="InterPro" id="IPR035986">
    <property type="entry name" value="PKD_dom_sf"/>
</dbReference>
<keyword evidence="2" id="KW-0812">Transmembrane</keyword>
<dbReference type="CDD" id="cd00146">
    <property type="entry name" value="PKD"/>
    <property type="match status" value="1"/>
</dbReference>
<comment type="caution">
    <text evidence="5">The sequence shown here is derived from an EMBL/GenBank/DDBJ whole genome shotgun (WGS) entry which is preliminary data.</text>
</comment>
<dbReference type="EMBL" id="PCRH01000041">
    <property type="protein sequence ID" value="PIP17085.1"/>
    <property type="molecule type" value="Genomic_DNA"/>
</dbReference>